<evidence type="ECO:0000313" key="1">
    <source>
        <dbReference type="EMBL" id="KAG6594821.1"/>
    </source>
</evidence>
<comment type="caution">
    <text evidence="1">The sequence shown here is derived from an EMBL/GenBank/DDBJ whole genome shotgun (WGS) entry which is preliminary data.</text>
</comment>
<feature type="non-terminal residue" evidence="1">
    <location>
        <position position="1"/>
    </location>
</feature>
<accession>A0AAV6NCM2</accession>
<dbReference type="Proteomes" id="UP000685013">
    <property type="component" value="Chromosome 7"/>
</dbReference>
<organism evidence="1 2">
    <name type="scientific">Cucurbita argyrosperma subsp. sororia</name>
    <dbReference type="NCBI Taxonomy" id="37648"/>
    <lineage>
        <taxon>Eukaryota</taxon>
        <taxon>Viridiplantae</taxon>
        <taxon>Streptophyta</taxon>
        <taxon>Embryophyta</taxon>
        <taxon>Tracheophyta</taxon>
        <taxon>Spermatophyta</taxon>
        <taxon>Magnoliopsida</taxon>
        <taxon>eudicotyledons</taxon>
        <taxon>Gunneridae</taxon>
        <taxon>Pentapetalae</taxon>
        <taxon>rosids</taxon>
        <taxon>fabids</taxon>
        <taxon>Cucurbitales</taxon>
        <taxon>Cucurbitaceae</taxon>
        <taxon>Cucurbiteae</taxon>
        <taxon>Cucurbita</taxon>
    </lineage>
</organism>
<gene>
    <name evidence="1" type="ORF">SDJN03_11374</name>
</gene>
<name>A0AAV6NCM2_9ROSI</name>
<dbReference type="AlphaFoldDB" id="A0AAV6NCM2"/>
<protein>
    <submittedName>
        <fullName evidence="1">Uncharacterized protein</fullName>
    </submittedName>
</protein>
<sequence>MKYAYFERAISFKSFSVFCFHSVFDLHFQKSLLRRDCQVTLPRSSDNQMAAATGAAPRWIPKRGQVLRRILKKLFFLCFCSSPPPPSAALRPSRFSLSFNLNSISPFQ</sequence>
<proteinExistence type="predicted"/>
<reference evidence="1 2" key="1">
    <citation type="journal article" date="2021" name="Hortic Res">
        <title>The domestication of Cucurbita argyrosperma as revealed by the genome of its wild relative.</title>
        <authorList>
            <person name="Barrera-Redondo J."/>
            <person name="Sanchez-de la Vega G."/>
            <person name="Aguirre-Liguori J.A."/>
            <person name="Castellanos-Morales G."/>
            <person name="Gutierrez-Guerrero Y.T."/>
            <person name="Aguirre-Dugua X."/>
            <person name="Aguirre-Planter E."/>
            <person name="Tenaillon M.I."/>
            <person name="Lira-Saade R."/>
            <person name="Eguiarte L.E."/>
        </authorList>
    </citation>
    <scope>NUCLEOTIDE SEQUENCE [LARGE SCALE GENOMIC DNA]</scope>
    <source>
        <strain evidence="1">JBR-2021</strain>
    </source>
</reference>
<dbReference type="EMBL" id="JAGKQH010000007">
    <property type="protein sequence ID" value="KAG6594821.1"/>
    <property type="molecule type" value="Genomic_DNA"/>
</dbReference>
<evidence type="ECO:0000313" key="2">
    <source>
        <dbReference type="Proteomes" id="UP000685013"/>
    </source>
</evidence>
<keyword evidence="2" id="KW-1185">Reference proteome</keyword>